<gene>
    <name evidence="2" type="ORF">H4Q32_021871</name>
</gene>
<dbReference type="PANTHER" id="PTHR16262:SF2">
    <property type="entry name" value="PEROXISOME ASSEMBLY PROTEIN 26"/>
    <property type="match status" value="1"/>
</dbReference>
<dbReference type="Proteomes" id="UP000830375">
    <property type="component" value="Unassembled WGS sequence"/>
</dbReference>
<feature type="region of interest" description="Disordered" evidence="1">
    <location>
        <begin position="486"/>
        <end position="508"/>
    </location>
</feature>
<dbReference type="Pfam" id="PF15319">
    <property type="entry name" value="RHINO"/>
    <property type="match status" value="1"/>
</dbReference>
<accession>A0ABQ8MUI1</accession>
<evidence type="ECO:0000313" key="3">
    <source>
        <dbReference type="Proteomes" id="UP000830375"/>
    </source>
</evidence>
<dbReference type="EMBL" id="JACTAM010000004">
    <property type="protein sequence ID" value="KAI2665548.1"/>
    <property type="molecule type" value="Genomic_DNA"/>
</dbReference>
<dbReference type="InterPro" id="IPR010797">
    <property type="entry name" value="Pex26"/>
</dbReference>
<organism evidence="2 3">
    <name type="scientific">Labeo rohita</name>
    <name type="common">Indian major carp</name>
    <name type="synonym">Cyprinus rohita</name>
    <dbReference type="NCBI Taxonomy" id="84645"/>
    <lineage>
        <taxon>Eukaryota</taxon>
        <taxon>Metazoa</taxon>
        <taxon>Chordata</taxon>
        <taxon>Craniata</taxon>
        <taxon>Vertebrata</taxon>
        <taxon>Euteleostomi</taxon>
        <taxon>Actinopterygii</taxon>
        <taxon>Neopterygii</taxon>
        <taxon>Teleostei</taxon>
        <taxon>Ostariophysi</taxon>
        <taxon>Cypriniformes</taxon>
        <taxon>Cyprinidae</taxon>
        <taxon>Labeoninae</taxon>
        <taxon>Labeonini</taxon>
        <taxon>Labeo</taxon>
    </lineage>
</organism>
<keyword evidence="3" id="KW-1185">Reference proteome</keyword>
<feature type="region of interest" description="Disordered" evidence="1">
    <location>
        <begin position="173"/>
        <end position="233"/>
    </location>
</feature>
<dbReference type="PANTHER" id="PTHR16262">
    <property type="entry name" value="PEROXISOME ASSEMBLY PROTEIN 26"/>
    <property type="match status" value="1"/>
</dbReference>
<dbReference type="Pfam" id="PF07163">
    <property type="entry name" value="Pex26"/>
    <property type="match status" value="1"/>
</dbReference>
<feature type="compositionally biased region" description="Polar residues" evidence="1">
    <location>
        <begin position="182"/>
        <end position="191"/>
    </location>
</feature>
<evidence type="ECO:0000256" key="1">
    <source>
        <dbReference type="SAM" id="MobiDB-lite"/>
    </source>
</evidence>
<evidence type="ECO:0000313" key="2">
    <source>
        <dbReference type="EMBL" id="KAI2665548.1"/>
    </source>
</evidence>
<reference evidence="2 3" key="1">
    <citation type="submission" date="2022-01" db="EMBL/GenBank/DDBJ databases">
        <title>A high-quality chromosome-level genome assembly of rohu carp, Labeo rohita.</title>
        <authorList>
            <person name="Arick M.A. II"/>
            <person name="Hsu C.-Y."/>
            <person name="Magbanua Z."/>
            <person name="Pechanova O."/>
            <person name="Grover C."/>
            <person name="Miller E."/>
            <person name="Thrash A."/>
            <person name="Ezzel L."/>
            <person name="Alam S."/>
            <person name="Benzie J."/>
            <person name="Hamilton M."/>
            <person name="Karsi A."/>
            <person name="Lawrence M.L."/>
            <person name="Peterson D.G."/>
        </authorList>
    </citation>
    <scope>NUCLEOTIDE SEQUENCE [LARGE SCALE GENOMIC DNA]</scope>
    <source>
        <strain evidence="3">BAU-BD-2019</strain>
        <tissue evidence="2">Blood</tissue>
    </source>
</reference>
<name>A0ABQ8MUI1_LABRO</name>
<sequence length="594" mass="65927">MPRKKRLLNPNKSQLLFVEAPINGPKHEYGPQLRSAIYPKTFISEKQQQSSAPCASWVSPQFNSLETTTVSRGRRNNQMATRISNKAPVLGFPQTGRANGCKYIPLSFDAGLQHCSSSRMKNDRVVSLDSHRKELRETPRTTNFPRKAAERRMTTRVISTSRHSEVSKNLQFHKNGKRTSKDSVCTPNTSLVPEPPSVETPEMPHCSSGSPSSVQHLLFPPNQAKTPPRTENESILVKDTPEKDYGLRATWRRRKGLMKLLIDRGQLLPADARVAICNALKAQQQSVMRSSSSVSLAGGRGSGSVRLSSPSACPLTAPVDAAVEYLMVKKDFQAALDTCEKGLETLSSSAEQEDICFKYAELKAALTILGIQALAELNQWRGVLSWVLQQYGETEKIPAKIIQIILLYVKVGEGAMMKDAVCDWLHCSGNMSQAGFSTVAELYFLHVLVPMGLTTEALEMLETDVGRVAFTSEQRQAARSLVDIQNEKNATSSNTNPESVAEAKTTSASKQDKLTQRLTSIMRLLYRGLSVASVRIRSISLRRVFLALILLYLLLVRVDPALPSAFPWLLHLHGLLQQTWNTMFGPYYRANTRS</sequence>
<proteinExistence type="predicted"/>
<comment type="caution">
    <text evidence="2">The sequence shown here is derived from an EMBL/GenBank/DDBJ whole genome shotgun (WGS) entry which is preliminary data.</text>
</comment>
<protein>
    <submittedName>
        <fullName evidence="2">Peroxisome assembly protein 26</fullName>
    </submittedName>
</protein>
<feature type="compositionally biased region" description="Polar residues" evidence="1">
    <location>
        <begin position="487"/>
        <end position="508"/>
    </location>
</feature>
<dbReference type="InterPro" id="IPR029293">
    <property type="entry name" value="RHNO1"/>
</dbReference>